<dbReference type="EMBL" id="CP108135">
    <property type="protein sequence ID" value="WTP63964.1"/>
    <property type="molecule type" value="Genomic_DNA"/>
</dbReference>
<dbReference type="Pfam" id="PF13581">
    <property type="entry name" value="HATPase_c_2"/>
    <property type="match status" value="1"/>
</dbReference>
<keyword evidence="1" id="KW-0808">Transferase</keyword>
<evidence type="ECO:0000259" key="2">
    <source>
        <dbReference type="Pfam" id="PF13581"/>
    </source>
</evidence>
<dbReference type="InterPro" id="IPR003594">
    <property type="entry name" value="HATPase_dom"/>
</dbReference>
<dbReference type="InterPro" id="IPR050267">
    <property type="entry name" value="Anti-sigma-factor_SerPK"/>
</dbReference>
<evidence type="ECO:0000313" key="4">
    <source>
        <dbReference type="Proteomes" id="UP001622496"/>
    </source>
</evidence>
<keyword evidence="1" id="KW-0418">Kinase</keyword>
<accession>A0ABZ1JVN7</accession>
<name>A0ABZ1JVN7_9ACTN</name>
<protein>
    <submittedName>
        <fullName evidence="3">ATP-binding protein</fullName>
    </submittedName>
</protein>
<reference evidence="3 4" key="1">
    <citation type="submission" date="2022-10" db="EMBL/GenBank/DDBJ databases">
        <title>The complete genomes of actinobacterial strains from the NBC collection.</title>
        <authorList>
            <person name="Joergensen T.S."/>
            <person name="Alvarez Arevalo M."/>
            <person name="Sterndorff E.B."/>
            <person name="Faurdal D."/>
            <person name="Vuksanovic O."/>
            <person name="Mourched A.-S."/>
            <person name="Charusanti P."/>
            <person name="Shaw S."/>
            <person name="Blin K."/>
            <person name="Weber T."/>
        </authorList>
    </citation>
    <scope>NUCLEOTIDE SEQUENCE [LARGE SCALE GENOMIC DNA]</scope>
    <source>
        <strain evidence="3 4">NBC_00185</strain>
    </source>
</reference>
<feature type="domain" description="Histidine kinase/HSP90-like ATPase" evidence="2">
    <location>
        <begin position="20"/>
        <end position="115"/>
    </location>
</feature>
<dbReference type="GO" id="GO:0005524">
    <property type="term" value="F:ATP binding"/>
    <property type="evidence" value="ECO:0007669"/>
    <property type="project" value="UniProtKB-KW"/>
</dbReference>
<evidence type="ECO:0000256" key="1">
    <source>
        <dbReference type="ARBA" id="ARBA00022527"/>
    </source>
</evidence>
<keyword evidence="1" id="KW-0723">Serine/threonine-protein kinase</keyword>
<dbReference type="CDD" id="cd16936">
    <property type="entry name" value="HATPase_RsbW-like"/>
    <property type="match status" value="1"/>
</dbReference>
<organism evidence="3 4">
    <name type="scientific">[Kitasatospora] papulosa</name>
    <dbReference type="NCBI Taxonomy" id="1464011"/>
    <lineage>
        <taxon>Bacteria</taxon>
        <taxon>Bacillati</taxon>
        <taxon>Actinomycetota</taxon>
        <taxon>Actinomycetes</taxon>
        <taxon>Kitasatosporales</taxon>
        <taxon>Streptomycetaceae</taxon>
        <taxon>Streptomyces</taxon>
    </lineage>
</organism>
<dbReference type="SUPFAM" id="SSF55874">
    <property type="entry name" value="ATPase domain of HSP90 chaperone/DNA topoisomerase II/histidine kinase"/>
    <property type="match status" value="1"/>
</dbReference>
<evidence type="ECO:0000313" key="3">
    <source>
        <dbReference type="EMBL" id="WTP63964.1"/>
    </source>
</evidence>
<gene>
    <name evidence="3" type="ORF">OG560_00370</name>
</gene>
<keyword evidence="4" id="KW-1185">Reference proteome</keyword>
<sequence>MTVTFTITPLGGRPAPREQDARHVADLRRLVRGRLTSWGLSYLADDAELIVSELLTNSLIHSGGTQVSLDVRIEDDRLRIDVGDGARRRPCAPAHPCDEAENGRGLEIVHFLVQARGGAWGLGPDGTHTWCTLAIGTGKDR</sequence>
<dbReference type="Gene3D" id="3.30.565.10">
    <property type="entry name" value="Histidine kinase-like ATPase, C-terminal domain"/>
    <property type="match status" value="1"/>
</dbReference>
<keyword evidence="3" id="KW-0547">Nucleotide-binding</keyword>
<dbReference type="RefSeq" id="WP_037831243.1">
    <property type="nucleotide sequence ID" value="NZ_CP108135.1"/>
</dbReference>
<dbReference type="PANTHER" id="PTHR35526">
    <property type="entry name" value="ANTI-SIGMA-F FACTOR RSBW-RELATED"/>
    <property type="match status" value="1"/>
</dbReference>
<keyword evidence="3" id="KW-0067">ATP-binding</keyword>
<dbReference type="PANTHER" id="PTHR35526:SF3">
    <property type="entry name" value="ANTI-SIGMA-F FACTOR RSBW"/>
    <property type="match status" value="1"/>
</dbReference>
<proteinExistence type="predicted"/>
<dbReference type="InterPro" id="IPR036890">
    <property type="entry name" value="HATPase_C_sf"/>
</dbReference>
<dbReference type="Proteomes" id="UP001622496">
    <property type="component" value="Chromosome"/>
</dbReference>